<reference evidence="1 2" key="1">
    <citation type="journal article" date="2015" name="J. Gen. Virol.">
        <title>Genome sequence and comparative virulence of raccoonpox virus: the first North American poxvirus sequence.</title>
        <authorList>
            <person name="Fleischauer C."/>
            <person name="Upton C."/>
            <person name="Victoria J."/>
            <person name="Jones G.J."/>
            <person name="Roper R.L."/>
        </authorList>
    </citation>
    <scope>NUCLEOTIDE SEQUENCE [LARGE SCALE GENOMIC DNA]</scope>
    <source>
        <strain evidence="1 2">Herman</strain>
    </source>
</reference>
<proteinExistence type="predicted"/>
<organismHost>
    <name type="scientific">Procyon lotor</name>
    <name type="common">Raccoon</name>
    <dbReference type="NCBI Taxonomy" id="9654"/>
</organismHost>
<sequence length="149" mass="17155">MATISNTQVFSPQHCGYDRLTDINDTKQCLVDYIYWSSYAYRNRQCAGQLYATLLSFRDDAESVFVDVRDVVKNMPWDNVEDCVEIIRCYVPDSTKTMREISAIIGLCAYAATYWGGEDHPTSNSLSALFVMLEMLDYVDYTTIFNRMN</sequence>
<dbReference type="InterPro" id="IPR043018">
    <property type="entry name" value="Poxvirus_sf"/>
</dbReference>
<accession>A0A0G3FXX4</accession>
<keyword evidence="2" id="KW-1185">Reference proteome</keyword>
<protein>
    <submittedName>
        <fullName evidence="1">Uncharacterized protein</fullName>
    </submittedName>
</protein>
<dbReference type="Gene3D" id="1.10.437.20">
    <property type="entry name" value="dsDNA poxvirus"/>
    <property type="match status" value="1"/>
</dbReference>
<dbReference type="RefSeq" id="YP_009143499.1">
    <property type="nucleotide sequence ID" value="NC_027213.1"/>
</dbReference>
<gene>
    <name evidence="1" type="ORF">RCNV-Herman-187</name>
</gene>
<dbReference type="OrthoDB" id="13317at10239"/>
<evidence type="ECO:0000313" key="1">
    <source>
        <dbReference type="EMBL" id="AKJ93820.1"/>
    </source>
</evidence>
<dbReference type="GeneID" id="24528221"/>
<dbReference type="EMBL" id="KP143769">
    <property type="protein sequence ID" value="AKJ93820.1"/>
    <property type="molecule type" value="Genomic_DNA"/>
</dbReference>
<name>A0A0G3FXX4_RACVI</name>
<organism evidence="1 2">
    <name type="scientific">Raccoon poxvirus</name>
    <name type="common">RCN</name>
    <dbReference type="NCBI Taxonomy" id="10256"/>
    <lineage>
        <taxon>Viruses</taxon>
        <taxon>Varidnaviria</taxon>
        <taxon>Bamfordvirae</taxon>
        <taxon>Nucleocytoviricota</taxon>
        <taxon>Pokkesviricetes</taxon>
        <taxon>Chitovirales</taxon>
        <taxon>Poxviridae</taxon>
        <taxon>Chordopoxvirinae</taxon>
        <taxon>Orthopoxvirus</taxon>
        <taxon>Orthopoxvirus raccoonpox</taxon>
    </lineage>
</organism>
<dbReference type="InterPro" id="IPR022819">
    <property type="entry name" value="Poxvirus_Bcl-2-like"/>
</dbReference>
<evidence type="ECO:0000313" key="2">
    <source>
        <dbReference type="Proteomes" id="UP000101745"/>
    </source>
</evidence>
<dbReference type="InterPro" id="IPR011212">
    <property type="entry name" value="Poxvirus_B14/B22/C16"/>
</dbReference>
<dbReference type="KEGG" id="vg:24528221"/>
<dbReference type="PIRSF" id="PIRSF017324">
    <property type="entry name" value="UCP017324"/>
    <property type="match status" value="1"/>
</dbReference>
<dbReference type="Pfam" id="PF06227">
    <property type="entry name" value="Poxv_Bcl-2-like"/>
    <property type="match status" value="1"/>
</dbReference>
<dbReference type="Proteomes" id="UP000101745">
    <property type="component" value="Segment"/>
</dbReference>